<proteinExistence type="predicted"/>
<gene>
    <name evidence="2" type="ORF">VMCG_07411</name>
</gene>
<reference evidence="2 3" key="1">
    <citation type="submission" date="2015-09" db="EMBL/GenBank/DDBJ databases">
        <title>Host preference determinants of Valsa canker pathogens revealed by comparative genomics.</title>
        <authorList>
            <person name="Yin Z."/>
            <person name="Huang L."/>
        </authorList>
    </citation>
    <scope>NUCLEOTIDE SEQUENCE [LARGE SCALE GENOMIC DNA]</scope>
    <source>
        <strain evidence="2 3">03-1</strain>
    </source>
</reference>
<feature type="compositionally biased region" description="Low complexity" evidence="1">
    <location>
        <begin position="92"/>
        <end position="113"/>
    </location>
</feature>
<evidence type="ECO:0000256" key="1">
    <source>
        <dbReference type="SAM" id="MobiDB-lite"/>
    </source>
</evidence>
<dbReference type="OrthoDB" id="10587860at2759"/>
<dbReference type="EMBL" id="LKEA01000028">
    <property type="protein sequence ID" value="ROV97754.1"/>
    <property type="molecule type" value="Genomic_DNA"/>
</dbReference>
<dbReference type="AlphaFoldDB" id="A0A423W353"/>
<comment type="caution">
    <text evidence="2">The sequence shown here is derived from an EMBL/GenBank/DDBJ whole genome shotgun (WGS) entry which is preliminary data.</text>
</comment>
<name>A0A423W353_9PEZI</name>
<evidence type="ECO:0000313" key="2">
    <source>
        <dbReference type="EMBL" id="ROV97754.1"/>
    </source>
</evidence>
<dbReference type="Proteomes" id="UP000283895">
    <property type="component" value="Unassembled WGS sequence"/>
</dbReference>
<accession>A0A423W353</accession>
<evidence type="ECO:0000313" key="3">
    <source>
        <dbReference type="Proteomes" id="UP000283895"/>
    </source>
</evidence>
<feature type="region of interest" description="Disordered" evidence="1">
    <location>
        <begin position="23"/>
        <end position="162"/>
    </location>
</feature>
<sequence>MPGLCSLLSTGVHRAMGIVHRSRAQQQRYVANPPSGPSHTSQKLQATVGGPESKRNSTDDQAKQAPCSLPPPHLFSKGVSTPRPTAFPPYNTITTTPTGQGQKQKIKARAQAQTGAPTPRNGDFFTISMEPREWKDPFPAGQPGGSSSRTTARRKDEPRVRGYTAAEAAQDYRHGACFAAWPIEGDGGNWRSVHGNMPDE</sequence>
<organism evidence="2 3">
    <name type="scientific">Cytospora schulzeri</name>
    <dbReference type="NCBI Taxonomy" id="448051"/>
    <lineage>
        <taxon>Eukaryota</taxon>
        <taxon>Fungi</taxon>
        <taxon>Dikarya</taxon>
        <taxon>Ascomycota</taxon>
        <taxon>Pezizomycotina</taxon>
        <taxon>Sordariomycetes</taxon>
        <taxon>Sordariomycetidae</taxon>
        <taxon>Diaporthales</taxon>
        <taxon>Cytosporaceae</taxon>
        <taxon>Cytospora</taxon>
    </lineage>
</organism>
<protein>
    <submittedName>
        <fullName evidence="2">Uncharacterized protein</fullName>
    </submittedName>
</protein>
<keyword evidence="3" id="KW-1185">Reference proteome</keyword>
<feature type="compositionally biased region" description="Basic and acidic residues" evidence="1">
    <location>
        <begin position="52"/>
        <end position="62"/>
    </location>
</feature>